<protein>
    <recommendedName>
        <fullName evidence="3">Transposase</fullName>
    </recommendedName>
</protein>
<dbReference type="Proteomes" id="UP000605897">
    <property type="component" value="Unassembled WGS sequence"/>
</dbReference>
<reference evidence="2" key="1">
    <citation type="journal article" date="2019" name="Int. J. Syst. Evol. Microbiol.">
        <title>The Global Catalogue of Microorganisms (GCM) 10K type strain sequencing project: providing services to taxonomists for standard genome sequencing and annotation.</title>
        <authorList>
            <consortium name="The Broad Institute Genomics Platform"/>
            <consortium name="The Broad Institute Genome Sequencing Center for Infectious Disease"/>
            <person name="Wu L."/>
            <person name="Ma J."/>
        </authorList>
    </citation>
    <scope>NUCLEOTIDE SEQUENCE [LARGE SCALE GENOMIC DNA]</scope>
    <source>
        <strain evidence="2">CGMCC 4.7677</strain>
    </source>
</reference>
<dbReference type="EMBL" id="BNAU01000002">
    <property type="protein sequence ID" value="GHE88635.1"/>
    <property type="molecule type" value="Genomic_DNA"/>
</dbReference>
<evidence type="ECO:0008006" key="3">
    <source>
        <dbReference type="Google" id="ProtNLM"/>
    </source>
</evidence>
<gene>
    <name evidence="1" type="ORF">GCM10017786_20800</name>
</gene>
<sequence length="83" mass="9345">MNRAAALGVRMAYVVDHAPPGTVHLLAEGWSGFIETVPLADWVHDVLDRHPRKLSKLLAHDGARERHIFIWATMGSKFRSRTC</sequence>
<keyword evidence="2" id="KW-1185">Reference proteome</keyword>
<name>A0ABQ3IQY2_9PSEU</name>
<accession>A0ABQ3IQY2</accession>
<organism evidence="1 2">
    <name type="scientific">Amycolatopsis deserti</name>
    <dbReference type="NCBI Taxonomy" id="185696"/>
    <lineage>
        <taxon>Bacteria</taxon>
        <taxon>Bacillati</taxon>
        <taxon>Actinomycetota</taxon>
        <taxon>Actinomycetes</taxon>
        <taxon>Pseudonocardiales</taxon>
        <taxon>Pseudonocardiaceae</taxon>
        <taxon>Amycolatopsis</taxon>
    </lineage>
</organism>
<evidence type="ECO:0000313" key="1">
    <source>
        <dbReference type="EMBL" id="GHE88635.1"/>
    </source>
</evidence>
<proteinExistence type="predicted"/>
<comment type="caution">
    <text evidence="1">The sequence shown here is derived from an EMBL/GenBank/DDBJ whole genome shotgun (WGS) entry which is preliminary data.</text>
</comment>
<evidence type="ECO:0000313" key="2">
    <source>
        <dbReference type="Proteomes" id="UP000605897"/>
    </source>
</evidence>